<evidence type="ECO:0000313" key="7">
    <source>
        <dbReference type="Proteomes" id="UP000261111"/>
    </source>
</evidence>
<dbReference type="GO" id="GO:0062193">
    <property type="term" value="F:D-ribose pyranase activity"/>
    <property type="evidence" value="ECO:0007669"/>
    <property type="project" value="UniProtKB-EC"/>
</dbReference>
<dbReference type="GO" id="GO:0016872">
    <property type="term" value="F:intramolecular lyase activity"/>
    <property type="evidence" value="ECO:0007669"/>
    <property type="project" value="InterPro"/>
</dbReference>
<dbReference type="RefSeq" id="WP_025654793.1">
    <property type="nucleotide sequence ID" value="NZ_QVIA01000014.1"/>
</dbReference>
<evidence type="ECO:0000256" key="5">
    <source>
        <dbReference type="ARBA" id="ARBA00023277"/>
    </source>
</evidence>
<dbReference type="AlphaFoldDB" id="A0A3E2WSQ8"/>
<keyword evidence="3" id="KW-0963">Cytoplasm</keyword>
<dbReference type="InterPro" id="IPR007721">
    <property type="entry name" value="RbsD_FucU"/>
</dbReference>
<keyword evidence="4 6" id="KW-0413">Isomerase</keyword>
<dbReference type="GO" id="GO:0005829">
    <property type="term" value="C:cytosol"/>
    <property type="evidence" value="ECO:0007669"/>
    <property type="project" value="TreeGrafter"/>
</dbReference>
<dbReference type="PANTHER" id="PTHR37831:SF1">
    <property type="entry name" value="D-RIBOSE PYRANASE"/>
    <property type="match status" value="1"/>
</dbReference>
<protein>
    <recommendedName>
        <fullName evidence="2">D-ribose pyranase</fullName>
        <ecNumber evidence="2">5.4.99.62</ecNumber>
    </recommendedName>
</protein>
<evidence type="ECO:0000256" key="4">
    <source>
        <dbReference type="ARBA" id="ARBA00023235"/>
    </source>
</evidence>
<proteinExistence type="predicted"/>
<dbReference type="GO" id="GO:0019303">
    <property type="term" value="P:D-ribose catabolic process"/>
    <property type="evidence" value="ECO:0007669"/>
    <property type="project" value="TreeGrafter"/>
</dbReference>
<sequence length="148" mass="16486">MKKNGIINPELIRALTDLGHFDSFVICDMGFPIPADAVRIDLTFVPGEPGFLKVLKACLNEVAVQEMTMLKGISEANPGLHTEILGMVHNQELEYISLPDFREKAKGAKFYIRTGETKPCSNMYLVSASGVKERVDKYNIEFGMEEDS</sequence>
<dbReference type="NCBIfam" id="NF008761">
    <property type="entry name" value="PRK11797.1"/>
    <property type="match status" value="1"/>
</dbReference>
<evidence type="ECO:0000256" key="1">
    <source>
        <dbReference type="ARBA" id="ARBA00000223"/>
    </source>
</evidence>
<dbReference type="InterPro" id="IPR023064">
    <property type="entry name" value="D-ribose_pyranase"/>
</dbReference>
<dbReference type="EC" id="5.4.99.62" evidence="2"/>
<dbReference type="EMBL" id="QVIA01000014">
    <property type="protein sequence ID" value="RGC29857.1"/>
    <property type="molecule type" value="Genomic_DNA"/>
</dbReference>
<evidence type="ECO:0000256" key="2">
    <source>
        <dbReference type="ARBA" id="ARBA00012862"/>
    </source>
</evidence>
<reference evidence="6 7" key="1">
    <citation type="submission" date="2018-08" db="EMBL/GenBank/DDBJ databases">
        <title>A genome reference for cultivated species of the human gut microbiota.</title>
        <authorList>
            <person name="Zou Y."/>
            <person name="Xue W."/>
            <person name="Luo G."/>
        </authorList>
    </citation>
    <scope>NUCLEOTIDE SEQUENCE [LARGE SCALE GENOMIC DNA]</scope>
    <source>
        <strain evidence="6 7">AF19-21</strain>
    </source>
</reference>
<dbReference type="Pfam" id="PF05025">
    <property type="entry name" value="RbsD_FucU"/>
    <property type="match status" value="1"/>
</dbReference>
<organism evidence="6 7">
    <name type="scientific">Hungatella hathewayi</name>
    <dbReference type="NCBI Taxonomy" id="154046"/>
    <lineage>
        <taxon>Bacteria</taxon>
        <taxon>Bacillati</taxon>
        <taxon>Bacillota</taxon>
        <taxon>Clostridia</taxon>
        <taxon>Lachnospirales</taxon>
        <taxon>Lachnospiraceae</taxon>
        <taxon>Hungatella</taxon>
    </lineage>
</organism>
<comment type="caution">
    <text evidence="6">The sequence shown here is derived from an EMBL/GenBank/DDBJ whole genome shotgun (WGS) entry which is preliminary data.</text>
</comment>
<name>A0A3E2WSQ8_9FIRM</name>
<comment type="catalytic activity">
    <reaction evidence="1">
        <text>beta-D-ribopyranose = beta-D-ribofuranose</text>
        <dbReference type="Rhea" id="RHEA:25432"/>
        <dbReference type="ChEBI" id="CHEBI:27476"/>
        <dbReference type="ChEBI" id="CHEBI:47002"/>
        <dbReference type="EC" id="5.4.99.62"/>
    </reaction>
</comment>
<evidence type="ECO:0000313" key="6">
    <source>
        <dbReference type="EMBL" id="RGC29857.1"/>
    </source>
</evidence>
<dbReference type="Proteomes" id="UP000261111">
    <property type="component" value="Unassembled WGS sequence"/>
</dbReference>
<evidence type="ECO:0000256" key="3">
    <source>
        <dbReference type="ARBA" id="ARBA00022490"/>
    </source>
</evidence>
<dbReference type="GeneID" id="93332758"/>
<dbReference type="InterPro" id="IPR023750">
    <property type="entry name" value="RbsD-like_sf"/>
</dbReference>
<accession>A0A3E2WSQ8</accession>
<gene>
    <name evidence="6" type="ORF">DWX41_13650</name>
</gene>
<dbReference type="GO" id="GO:0048029">
    <property type="term" value="F:monosaccharide binding"/>
    <property type="evidence" value="ECO:0007669"/>
    <property type="project" value="InterPro"/>
</dbReference>
<dbReference type="Gene3D" id="3.40.1650.10">
    <property type="entry name" value="RbsD-like domain"/>
    <property type="match status" value="1"/>
</dbReference>
<keyword evidence="5" id="KW-0119">Carbohydrate metabolism</keyword>
<dbReference type="SUPFAM" id="SSF102546">
    <property type="entry name" value="RbsD-like"/>
    <property type="match status" value="1"/>
</dbReference>
<dbReference type="PANTHER" id="PTHR37831">
    <property type="entry name" value="D-RIBOSE PYRANASE"/>
    <property type="match status" value="1"/>
</dbReference>